<protein>
    <submittedName>
        <fullName evidence="1">Uncharacterized protein</fullName>
    </submittedName>
</protein>
<reference evidence="1 4" key="1">
    <citation type="submission" date="2016-06" db="EMBL/GenBank/DDBJ databases">
        <authorList>
            <person name="Kjaerup R.B."/>
            <person name="Dalgaard T.S."/>
            <person name="Juul-Madsen H.R."/>
        </authorList>
    </citation>
    <scope>NUCLEOTIDE SEQUENCE [LARGE SCALE GENOMIC DNA]</scope>
    <source>
        <strain evidence="1 4">CECT 5115</strain>
    </source>
</reference>
<dbReference type="EMBL" id="FLRA01000011">
    <property type="protein sequence ID" value="SBT17441.1"/>
    <property type="molecule type" value="Genomic_DNA"/>
</dbReference>
<evidence type="ECO:0000313" key="2">
    <source>
        <dbReference type="EMBL" id="SBT19633.1"/>
    </source>
</evidence>
<reference evidence="2 3" key="2">
    <citation type="submission" date="2016-06" db="EMBL/GenBank/DDBJ databases">
        <authorList>
            <person name="Rodrigo-Torres L."/>
            <person name="Arahal D.R."/>
        </authorList>
    </citation>
    <scope>NUCLEOTIDE SEQUENCE [LARGE SCALE GENOMIC DNA]</scope>
    <source>
        <strain evidence="2 3">CECT 5116</strain>
    </source>
</reference>
<accession>A0A1C3JQ98</accession>
<keyword evidence="3" id="KW-1185">Reference proteome</keyword>
<sequence length="292" mass="32288">MLIGCMLQVLAHASTYVYHDGRETVSRVLSLSLSASTDVDVPALRSPDYQLVDGDLVITVGRDSFRQVCDVNQSVVLIALFLGEEEYNQLKQHCSKPSTAIFSGAPMSLRLDILSTFWEDHAPLGVIYSEGLNVSNETLGVAEDKRFEIITSAIPLGSREEKLKSLTNVLEHSNLVLSLYDSMLFDAQFSKDAIRLIFHKKKSLVAHSLQLVRAGALFSVYSTSQDKLALTSSYIDVFKASATLLPSSYPAPLRVAFNPYLIRMYGLVLPTDQFLIDKFGVCPESGCQEAFY</sequence>
<dbReference type="RefSeq" id="WP_139084511.1">
    <property type="nucleotide sequence ID" value="NZ_FLRA01000011.1"/>
</dbReference>
<dbReference type="Proteomes" id="UP000092840">
    <property type="component" value="Unassembled WGS sequence"/>
</dbReference>
<dbReference type="AlphaFoldDB" id="A0A1C3JQ98"/>
<evidence type="ECO:0000313" key="1">
    <source>
        <dbReference type="EMBL" id="SBT17441.1"/>
    </source>
</evidence>
<organism evidence="1 4">
    <name type="scientific">Marinomonas gallaica</name>
    <dbReference type="NCBI Taxonomy" id="1806667"/>
    <lineage>
        <taxon>Bacteria</taxon>
        <taxon>Pseudomonadati</taxon>
        <taxon>Pseudomonadota</taxon>
        <taxon>Gammaproteobacteria</taxon>
        <taxon>Oceanospirillales</taxon>
        <taxon>Oceanospirillaceae</taxon>
        <taxon>Marinomonas</taxon>
    </lineage>
</organism>
<evidence type="ECO:0000313" key="3">
    <source>
        <dbReference type="Proteomes" id="UP000092840"/>
    </source>
</evidence>
<evidence type="ECO:0000313" key="4">
    <source>
        <dbReference type="Proteomes" id="UP000092871"/>
    </source>
</evidence>
<dbReference type="EMBL" id="FLRB01000002">
    <property type="protein sequence ID" value="SBT19633.1"/>
    <property type="molecule type" value="Genomic_DNA"/>
</dbReference>
<dbReference type="Proteomes" id="UP000092871">
    <property type="component" value="Unassembled WGS sequence"/>
</dbReference>
<dbReference type="OrthoDB" id="9178917at2"/>
<name>A0A1C3JQ98_9GAMM</name>
<gene>
    <name evidence="1" type="ORF">MGA5115_01552</name>
    <name evidence="2" type="ORF">MGA5116_00206</name>
</gene>
<proteinExistence type="predicted"/>